<dbReference type="GO" id="GO:0000139">
    <property type="term" value="C:Golgi membrane"/>
    <property type="evidence" value="ECO:0007669"/>
    <property type="project" value="UniProtKB-SubCell"/>
</dbReference>
<evidence type="ECO:0000256" key="4">
    <source>
        <dbReference type="PROSITE-ProRule" id="PRU00076"/>
    </source>
</evidence>
<dbReference type="Gene3D" id="2.10.25.10">
    <property type="entry name" value="Laminin"/>
    <property type="match status" value="1"/>
</dbReference>
<dbReference type="PROSITE" id="PS00022">
    <property type="entry name" value="EGF_1"/>
    <property type="match status" value="2"/>
</dbReference>
<dbReference type="GO" id="GO:0016757">
    <property type="term" value="F:glycosyltransferase activity"/>
    <property type="evidence" value="ECO:0007669"/>
    <property type="project" value="InterPro"/>
</dbReference>
<feature type="disulfide bond" evidence="4">
    <location>
        <begin position="104"/>
        <end position="113"/>
    </location>
</feature>
<keyword evidence="3" id="KW-0333">Golgi apparatus</keyword>
<organism evidence="6 7">
    <name type="scientific">Astrephomene gubernaculifera</name>
    <dbReference type="NCBI Taxonomy" id="47775"/>
    <lineage>
        <taxon>Eukaryota</taxon>
        <taxon>Viridiplantae</taxon>
        <taxon>Chlorophyta</taxon>
        <taxon>core chlorophytes</taxon>
        <taxon>Chlorophyceae</taxon>
        <taxon>CS clade</taxon>
        <taxon>Chlamydomonadales</taxon>
        <taxon>Astrephomenaceae</taxon>
        <taxon>Astrephomene</taxon>
    </lineage>
</organism>
<dbReference type="EMBL" id="BMAR01000084">
    <property type="protein sequence ID" value="GFR53046.1"/>
    <property type="molecule type" value="Genomic_DNA"/>
</dbReference>
<comment type="subcellular location">
    <subcellularLocation>
        <location evidence="1">Golgi apparatus membrane</location>
        <topology evidence="1">Single-pass type II membrane protein</topology>
    </subcellularLocation>
</comment>
<comment type="caution">
    <text evidence="4">Lacks conserved residue(s) required for the propagation of feature annotation.</text>
</comment>
<dbReference type="PANTHER" id="PTHR11062:SF376">
    <property type="entry name" value="EXOSTOSIN FAMILY PROTEIN"/>
    <property type="match status" value="1"/>
</dbReference>
<proteinExistence type="inferred from homology"/>
<keyword evidence="7" id="KW-1185">Reference proteome</keyword>
<dbReference type="SMART" id="SM00181">
    <property type="entry name" value="EGF"/>
    <property type="match status" value="2"/>
</dbReference>
<dbReference type="Proteomes" id="UP001054857">
    <property type="component" value="Unassembled WGS sequence"/>
</dbReference>
<dbReference type="Pfam" id="PF03016">
    <property type="entry name" value="Exostosin_GT47"/>
    <property type="match status" value="1"/>
</dbReference>
<comment type="caution">
    <text evidence="6">The sequence shown here is derived from an EMBL/GenBank/DDBJ whole genome shotgun (WGS) entry which is preliminary data.</text>
</comment>
<evidence type="ECO:0000256" key="1">
    <source>
        <dbReference type="ARBA" id="ARBA00004323"/>
    </source>
</evidence>
<dbReference type="CDD" id="cd00055">
    <property type="entry name" value="EGF_Lam"/>
    <property type="match status" value="1"/>
</dbReference>
<feature type="domain" description="EGF-like" evidence="5">
    <location>
        <begin position="81"/>
        <end position="114"/>
    </location>
</feature>
<comment type="similarity">
    <text evidence="2">Belongs to the glycosyltransferase 47 family.</text>
</comment>
<keyword evidence="4" id="KW-0245">EGF-like domain</keyword>
<evidence type="ECO:0000256" key="2">
    <source>
        <dbReference type="ARBA" id="ARBA00010271"/>
    </source>
</evidence>
<dbReference type="InterPro" id="IPR000742">
    <property type="entry name" value="EGF"/>
</dbReference>
<dbReference type="PANTHER" id="PTHR11062">
    <property type="entry name" value="EXOSTOSIN HEPARAN SULFATE GLYCOSYLTRANSFERASE -RELATED"/>
    <property type="match status" value="1"/>
</dbReference>
<dbReference type="InterPro" id="IPR002049">
    <property type="entry name" value="LE_dom"/>
</dbReference>
<name>A0AAD3HU53_9CHLO</name>
<feature type="non-terminal residue" evidence="6">
    <location>
        <position position="1"/>
    </location>
</feature>
<dbReference type="InterPro" id="IPR004263">
    <property type="entry name" value="Exostosin"/>
</dbReference>
<dbReference type="InterPro" id="IPR040911">
    <property type="entry name" value="Exostosin_GT47"/>
</dbReference>
<dbReference type="PROSITE" id="PS01186">
    <property type="entry name" value="EGF_2"/>
    <property type="match status" value="1"/>
</dbReference>
<evidence type="ECO:0000313" key="6">
    <source>
        <dbReference type="EMBL" id="GFR53046.1"/>
    </source>
</evidence>
<dbReference type="AlphaFoldDB" id="A0AAD3HU53"/>
<keyword evidence="4" id="KW-1015">Disulfide bond</keyword>
<reference evidence="6 7" key="1">
    <citation type="journal article" date="2021" name="Sci. Rep.">
        <title>Genome sequencing of the multicellular alga Astrephomene provides insights into convergent evolution of germ-soma differentiation.</title>
        <authorList>
            <person name="Yamashita S."/>
            <person name="Yamamoto K."/>
            <person name="Matsuzaki R."/>
            <person name="Suzuki S."/>
            <person name="Yamaguchi H."/>
            <person name="Hirooka S."/>
            <person name="Minakuchi Y."/>
            <person name="Miyagishima S."/>
            <person name="Kawachi M."/>
            <person name="Toyoda A."/>
            <person name="Nozaki H."/>
        </authorList>
    </citation>
    <scope>NUCLEOTIDE SEQUENCE [LARGE SCALE GENOMIC DNA]</scope>
    <source>
        <strain evidence="6 7">NIES-4017</strain>
    </source>
</reference>
<dbReference type="PROSITE" id="PS50026">
    <property type="entry name" value="EGF_3"/>
    <property type="match status" value="1"/>
</dbReference>
<evidence type="ECO:0000313" key="7">
    <source>
        <dbReference type="Proteomes" id="UP001054857"/>
    </source>
</evidence>
<evidence type="ECO:0000259" key="5">
    <source>
        <dbReference type="PROSITE" id="PS50026"/>
    </source>
</evidence>
<sequence>LQLLNLTWTYRLHVNAVHLRLVYMSGTVLPANCKRIRHKTHSSGYQLARQSTNGQQTRQQCLKRFLIVNLLLVLYAWSVIEAKPCSPGCTKHGTCNHELGRCDCPRNLTGDNCDEPIKPLARVCKHNGFPSLEECVAETPLRCLNACNRRGRCYGGWCHCHEGYYGADCSLSLDANGRPEQLAGMGFSAAPGPPRIYIYELPPRFTTHKNLDRFDRPLFAHLWKRIISSGHRTTDGAAADYYYVPVDFRYMFSEALLVLQYIQQTWPYWNATGGARHLLLSTSDLGGCEGKQLMRIRNLTAQAVWVTPWGLTRKHPRVWWPGCHRPGLDVVIPIPAQTNGMLRTPLNPRVTPLERNTTFYFSGKICGDNRDPRADTSSWPVCQTATNPLYSAGVRQQVYYHHSKRPGYIVVPRSRSYVRDMSTAKFCLAPTGGGHGKRQVLVARFGCIPVPITDYVLQPFEPELDWEAFSVTVKEEDVPRLHTILGAINDTKLSQMQKSLACASKHLWWSSLWGGIFGDDGRYDAFATLMEILRVRLLHPGAPPEQYRQLDERFRRFADCELDDEPPRNVSLCTYGYDLGLEGIAPTPYCEWRKYGKYGIPGGAICEGALNIAACPRPWQ</sequence>
<evidence type="ECO:0000256" key="3">
    <source>
        <dbReference type="ARBA" id="ARBA00023034"/>
    </source>
</evidence>
<accession>A0AAD3HU53</accession>
<protein>
    <recommendedName>
        <fullName evidence="5">EGF-like domain-containing protein</fullName>
    </recommendedName>
</protein>
<feature type="disulfide bond" evidence="4">
    <location>
        <begin position="85"/>
        <end position="95"/>
    </location>
</feature>
<gene>
    <name evidence="6" type="ORF">Agub_g15746</name>
</gene>